<reference evidence="3" key="1">
    <citation type="submission" date="2023-10" db="EMBL/GenBank/DDBJ databases">
        <title>Genome assembly of Pristionchus species.</title>
        <authorList>
            <person name="Yoshida K."/>
            <person name="Sommer R.J."/>
        </authorList>
    </citation>
    <scope>NUCLEOTIDE SEQUENCE</scope>
    <source>
        <strain evidence="3">RS0144</strain>
    </source>
</reference>
<feature type="region of interest" description="Disordered" evidence="1">
    <location>
        <begin position="49"/>
        <end position="97"/>
    </location>
</feature>
<evidence type="ECO:0000256" key="2">
    <source>
        <dbReference type="SAM" id="Phobius"/>
    </source>
</evidence>
<keyword evidence="2" id="KW-0472">Membrane</keyword>
<keyword evidence="2" id="KW-0812">Transmembrane</keyword>
<organism evidence="3 4">
    <name type="scientific">Pristionchus entomophagus</name>
    <dbReference type="NCBI Taxonomy" id="358040"/>
    <lineage>
        <taxon>Eukaryota</taxon>
        <taxon>Metazoa</taxon>
        <taxon>Ecdysozoa</taxon>
        <taxon>Nematoda</taxon>
        <taxon>Chromadorea</taxon>
        <taxon>Rhabditida</taxon>
        <taxon>Rhabditina</taxon>
        <taxon>Diplogasteromorpha</taxon>
        <taxon>Diplogasteroidea</taxon>
        <taxon>Neodiplogasteridae</taxon>
        <taxon>Pristionchus</taxon>
    </lineage>
</organism>
<evidence type="ECO:0000313" key="3">
    <source>
        <dbReference type="EMBL" id="GMS78380.1"/>
    </source>
</evidence>
<feature type="transmembrane region" description="Helical" evidence="2">
    <location>
        <begin position="16"/>
        <end position="37"/>
    </location>
</feature>
<protein>
    <submittedName>
        <fullName evidence="3">Uncharacterized protein</fullName>
    </submittedName>
</protein>
<sequence>MTSSRETSSNPPTESLLTLSTFFGCSSSFCCVSRFSVEVVLRMTRGRDFSTTTGIGVGSFSSSSSFSSSLSSFASSPCFTSCSLTSSSSFISSSFSR</sequence>
<dbReference type="AlphaFoldDB" id="A0AAV5S7F0"/>
<evidence type="ECO:0000313" key="4">
    <source>
        <dbReference type="Proteomes" id="UP001432027"/>
    </source>
</evidence>
<name>A0AAV5S7F0_9BILA</name>
<keyword evidence="4" id="KW-1185">Reference proteome</keyword>
<keyword evidence="2" id="KW-1133">Transmembrane helix</keyword>
<dbReference type="Proteomes" id="UP001432027">
    <property type="component" value="Unassembled WGS sequence"/>
</dbReference>
<dbReference type="PROSITE" id="PS51257">
    <property type="entry name" value="PROKAR_LIPOPROTEIN"/>
    <property type="match status" value="1"/>
</dbReference>
<proteinExistence type="predicted"/>
<dbReference type="EMBL" id="BTSX01000001">
    <property type="protein sequence ID" value="GMS78380.1"/>
    <property type="molecule type" value="Genomic_DNA"/>
</dbReference>
<feature type="compositionally biased region" description="Low complexity" evidence="1">
    <location>
        <begin position="59"/>
        <end position="97"/>
    </location>
</feature>
<evidence type="ECO:0000256" key="1">
    <source>
        <dbReference type="SAM" id="MobiDB-lite"/>
    </source>
</evidence>
<comment type="caution">
    <text evidence="3">The sequence shown here is derived from an EMBL/GenBank/DDBJ whole genome shotgun (WGS) entry which is preliminary data.</text>
</comment>
<gene>
    <name evidence="3" type="ORF">PENTCL1PPCAC_555</name>
</gene>
<accession>A0AAV5S7F0</accession>